<keyword evidence="2" id="KW-1185">Reference proteome</keyword>
<evidence type="ECO:0000313" key="2">
    <source>
        <dbReference type="Proteomes" id="UP001174694"/>
    </source>
</evidence>
<dbReference type="GO" id="GO:0003824">
    <property type="term" value="F:catalytic activity"/>
    <property type="evidence" value="ECO:0007669"/>
    <property type="project" value="InterPro"/>
</dbReference>
<dbReference type="Proteomes" id="UP001174694">
    <property type="component" value="Unassembled WGS sequence"/>
</dbReference>
<proteinExistence type="predicted"/>
<reference evidence="1" key="1">
    <citation type="submission" date="2022-07" db="EMBL/GenBank/DDBJ databases">
        <title>Fungi with potential for degradation of polypropylene.</title>
        <authorList>
            <person name="Gostincar C."/>
        </authorList>
    </citation>
    <scope>NUCLEOTIDE SEQUENCE</scope>
    <source>
        <strain evidence="1">EXF-13308</strain>
    </source>
</reference>
<dbReference type="AlphaFoldDB" id="A0AA38RP95"/>
<comment type="caution">
    <text evidence="1">The sequence shown here is derived from an EMBL/GenBank/DDBJ whole genome shotgun (WGS) entry which is preliminary data.</text>
</comment>
<dbReference type="Gene3D" id="3.40.50.1580">
    <property type="entry name" value="Nucleoside phosphorylase domain"/>
    <property type="match status" value="1"/>
</dbReference>
<evidence type="ECO:0000313" key="1">
    <source>
        <dbReference type="EMBL" id="KAJ9137726.1"/>
    </source>
</evidence>
<name>A0AA38RP95_9PEZI</name>
<protein>
    <submittedName>
        <fullName evidence="1">Uncharacterized protein</fullName>
    </submittedName>
</protein>
<sequence length="110" mass="11658">MMVSWMPTTMIESSASSESEAPALPMDIDFLEQLRCETFGRALLLRHRTDSTSVYTWGRMGEHNLVIAPLAAGVYGTTSAVTTASPVLASVPPVRVGLLVGIGGSIARPP</sequence>
<organism evidence="1 2">
    <name type="scientific">Pleurostoma richardsiae</name>
    <dbReference type="NCBI Taxonomy" id="41990"/>
    <lineage>
        <taxon>Eukaryota</taxon>
        <taxon>Fungi</taxon>
        <taxon>Dikarya</taxon>
        <taxon>Ascomycota</taxon>
        <taxon>Pezizomycotina</taxon>
        <taxon>Sordariomycetes</taxon>
        <taxon>Sordariomycetidae</taxon>
        <taxon>Calosphaeriales</taxon>
        <taxon>Pleurostomataceae</taxon>
        <taxon>Pleurostoma</taxon>
    </lineage>
</organism>
<gene>
    <name evidence="1" type="ORF">NKR23_g8965</name>
</gene>
<dbReference type="InterPro" id="IPR035994">
    <property type="entry name" value="Nucleoside_phosphorylase_sf"/>
</dbReference>
<accession>A0AA38RP95</accession>
<dbReference type="GO" id="GO:0009116">
    <property type="term" value="P:nucleoside metabolic process"/>
    <property type="evidence" value="ECO:0007669"/>
    <property type="project" value="InterPro"/>
</dbReference>
<dbReference type="EMBL" id="JANBVO010000033">
    <property type="protein sequence ID" value="KAJ9137726.1"/>
    <property type="molecule type" value="Genomic_DNA"/>
</dbReference>